<dbReference type="GO" id="GO:0008270">
    <property type="term" value="F:zinc ion binding"/>
    <property type="evidence" value="ECO:0007669"/>
    <property type="project" value="UniProtKB-KW"/>
</dbReference>
<evidence type="ECO:0000256" key="2">
    <source>
        <dbReference type="ARBA" id="ARBA00022771"/>
    </source>
</evidence>
<evidence type="ECO:0000256" key="1">
    <source>
        <dbReference type="ARBA" id="ARBA00022723"/>
    </source>
</evidence>
<organism evidence="7 8">
    <name type="scientific">Kalanchoe fedtschenkoi</name>
    <name type="common">Lavender scallops</name>
    <name type="synonym">South American air plant</name>
    <dbReference type="NCBI Taxonomy" id="63787"/>
    <lineage>
        <taxon>Eukaryota</taxon>
        <taxon>Viridiplantae</taxon>
        <taxon>Streptophyta</taxon>
        <taxon>Embryophyta</taxon>
        <taxon>Tracheophyta</taxon>
        <taxon>Spermatophyta</taxon>
        <taxon>Magnoliopsida</taxon>
        <taxon>eudicotyledons</taxon>
        <taxon>Gunneridae</taxon>
        <taxon>Pentapetalae</taxon>
        <taxon>Saxifragales</taxon>
        <taxon>Crassulaceae</taxon>
        <taxon>Kalanchoe</taxon>
    </lineage>
</organism>
<accession>A0A7N0VDM9</accession>
<evidence type="ECO:0000313" key="7">
    <source>
        <dbReference type="EnsemblPlants" id="Kaladp0515s0120.1.v1.1"/>
    </source>
</evidence>
<keyword evidence="5" id="KW-1133">Transmembrane helix</keyword>
<dbReference type="EnsemblPlants" id="Kaladp0515s0120.1.v1.1">
    <property type="protein sequence ID" value="Kaladp0515s0120.1.v1.1"/>
    <property type="gene ID" value="Kaladp0515s0120.v1.1"/>
</dbReference>
<sequence>MGVAEQDPDPATLPPPSITMAGDSAEITEEAQPAQQHRRENLAVEIPAGATESLTSEVRINIPSSPTHTPRNSNFSPVCSPGDYNTHMSPGPSLRGKSSFRNFFPKLGIKSRSNTVDLDKASVHDLGGRKLSISRPSSLTKLFTPKMKRTLSLPVNPVAHSNPEFSRRNSDVDNFDYAKFVWNAPIHRSHSVPVLIKDGSNKPAESASGFVIRVINAAPRADAAVAASDEPSSHGEGVGQEGEDIPEEEAVCRICMVELGEGAETFKMECHCRGELALAHKECLVKWFSMKGNKVCEVCKEEVQNLPVTLLRVPSAQTVIVQGVRGEGGRYSFYRIWQDVPVLIIVSMLAYFCFLEQLLVNKMRSGAITIALPFSCIMGLLATMTSTTMVVRKQFVWIYATVQFALVVLFAHIFYSKLHMKTILSVLLSTFAGFGITMLVNSVVIGAVRWRRRRRLAQSQQRETSHHMTPGESIHPQSNGSHVEFAPGEPSSAHN</sequence>
<dbReference type="InterPro" id="IPR013083">
    <property type="entry name" value="Znf_RING/FYVE/PHD"/>
</dbReference>
<evidence type="ECO:0000256" key="4">
    <source>
        <dbReference type="SAM" id="MobiDB-lite"/>
    </source>
</evidence>
<feature type="region of interest" description="Disordered" evidence="4">
    <location>
        <begin position="1"/>
        <end position="56"/>
    </location>
</feature>
<feature type="domain" description="RING-CH-type" evidence="6">
    <location>
        <begin position="244"/>
        <end position="306"/>
    </location>
</feature>
<proteinExistence type="predicted"/>
<protein>
    <recommendedName>
        <fullName evidence="6">RING-CH-type domain-containing protein</fullName>
    </recommendedName>
</protein>
<dbReference type="SMART" id="SM00744">
    <property type="entry name" value="RINGv"/>
    <property type="match status" value="1"/>
</dbReference>
<keyword evidence="5" id="KW-0812">Transmembrane</keyword>
<keyword evidence="3" id="KW-0862">Zinc</keyword>
<dbReference type="Gramene" id="Kaladp0515s0120.1.v1.1">
    <property type="protein sequence ID" value="Kaladp0515s0120.1.v1.1"/>
    <property type="gene ID" value="Kaladp0515s0120.v1.1"/>
</dbReference>
<dbReference type="PROSITE" id="PS51292">
    <property type="entry name" value="ZF_RING_CH"/>
    <property type="match status" value="1"/>
</dbReference>
<dbReference type="PANTHER" id="PTHR46158:SF10">
    <property type="entry name" value="RING-CH-TYPE DOMAIN-CONTAINING PROTEIN"/>
    <property type="match status" value="1"/>
</dbReference>
<dbReference type="AlphaFoldDB" id="A0A7N0VDM9"/>
<dbReference type="Proteomes" id="UP000594263">
    <property type="component" value="Unplaced"/>
</dbReference>
<evidence type="ECO:0000256" key="5">
    <source>
        <dbReference type="SAM" id="Phobius"/>
    </source>
</evidence>
<evidence type="ECO:0000313" key="8">
    <source>
        <dbReference type="Proteomes" id="UP000594263"/>
    </source>
</evidence>
<feature type="transmembrane region" description="Helical" evidence="5">
    <location>
        <begin position="427"/>
        <end position="448"/>
    </location>
</feature>
<evidence type="ECO:0000259" key="6">
    <source>
        <dbReference type="PROSITE" id="PS51292"/>
    </source>
</evidence>
<dbReference type="CDD" id="cd16495">
    <property type="entry name" value="RING_CH-C4HC3_MARCH"/>
    <property type="match status" value="1"/>
</dbReference>
<dbReference type="PANTHER" id="PTHR46158">
    <property type="entry name" value="OS02G0165000 PROTEIN"/>
    <property type="match status" value="1"/>
</dbReference>
<dbReference type="OMA" id="IPFSHMN"/>
<keyword evidence="2" id="KW-0863">Zinc-finger</keyword>
<feature type="region of interest" description="Disordered" evidence="4">
    <location>
        <begin position="223"/>
        <end position="244"/>
    </location>
</feature>
<keyword evidence="1" id="KW-0479">Metal-binding</keyword>
<dbReference type="SUPFAM" id="SSF57850">
    <property type="entry name" value="RING/U-box"/>
    <property type="match status" value="1"/>
</dbReference>
<dbReference type="Pfam" id="PF12906">
    <property type="entry name" value="RINGv"/>
    <property type="match status" value="1"/>
</dbReference>
<evidence type="ECO:0000256" key="3">
    <source>
        <dbReference type="ARBA" id="ARBA00022833"/>
    </source>
</evidence>
<feature type="transmembrane region" description="Helical" evidence="5">
    <location>
        <begin position="366"/>
        <end position="384"/>
    </location>
</feature>
<dbReference type="Gene3D" id="3.30.40.10">
    <property type="entry name" value="Zinc/RING finger domain, C3HC4 (zinc finger)"/>
    <property type="match status" value="1"/>
</dbReference>
<feature type="region of interest" description="Disordered" evidence="4">
    <location>
        <begin position="456"/>
        <end position="495"/>
    </location>
</feature>
<name>A0A7N0VDM9_KALFE</name>
<keyword evidence="8" id="KW-1185">Reference proteome</keyword>
<dbReference type="InterPro" id="IPR011016">
    <property type="entry name" value="Znf_RING-CH"/>
</dbReference>
<keyword evidence="5" id="KW-0472">Membrane</keyword>
<feature type="transmembrane region" description="Helical" evidence="5">
    <location>
        <begin position="396"/>
        <end position="415"/>
    </location>
</feature>
<feature type="transmembrane region" description="Helical" evidence="5">
    <location>
        <begin position="340"/>
        <end position="360"/>
    </location>
</feature>
<reference evidence="7" key="1">
    <citation type="submission" date="2021-01" db="UniProtKB">
        <authorList>
            <consortium name="EnsemblPlants"/>
        </authorList>
    </citation>
    <scope>IDENTIFICATION</scope>
</reference>